<keyword evidence="4" id="KW-0106">Calcium</keyword>
<evidence type="ECO:0000259" key="5">
    <source>
        <dbReference type="Pfam" id="PF00884"/>
    </source>
</evidence>
<sequence>MNKFMIPVAVMLFKSVLIILGISILLSPSTLLAKNNVRAPNIVLIVADYMGYSDIEPYGSNDIKTPSLNTLASHGLLFSNHYSAASSCIPSRASLMSGKYPAKVLEGFKLGRGRGLHAKNNNLLNGLITSGYETALIGKWHLGAEKNFRPNDHGFDYFFGFNSWTLGYHTHLTSDGDPGLFRNKEPVIENGYLTDIFTDEAVQFIDKSADDPFFLYLSYNAGLPPYQAPDLPKPEWDSGWDANDASRADYIAMIERMDQGIGKVLSKLSEHEFEENTLVIFTYDHGGRHLVDSGPLFHGFGTLWEGGIRVPLIIRWPNKVKKQGVFNTPTIAMDLTATILDAVQANNAIDSLDGTSLLNIIEESDKFENRNLYWRDGKMKAIRKNNWKYVMDGYSQLLFNLEADISERNNVFHKNPKKVNELRQKLADWENDLDEH</sequence>
<name>A0ABZ0GNH9_9GAMM</name>
<dbReference type="SUPFAM" id="SSF53649">
    <property type="entry name" value="Alkaline phosphatase-like"/>
    <property type="match status" value="1"/>
</dbReference>
<dbReference type="EMBL" id="CP136600">
    <property type="protein sequence ID" value="WOH37469.1"/>
    <property type="molecule type" value="Genomic_DNA"/>
</dbReference>
<evidence type="ECO:0000313" key="6">
    <source>
        <dbReference type="EMBL" id="WOH37469.1"/>
    </source>
</evidence>
<dbReference type="PANTHER" id="PTHR42693">
    <property type="entry name" value="ARYLSULFATASE FAMILY MEMBER"/>
    <property type="match status" value="1"/>
</dbReference>
<dbReference type="Gene3D" id="3.40.720.10">
    <property type="entry name" value="Alkaline Phosphatase, subunit A"/>
    <property type="match status" value="1"/>
</dbReference>
<dbReference type="PROSITE" id="PS00149">
    <property type="entry name" value="SULFATASE_2"/>
    <property type="match status" value="1"/>
</dbReference>
<dbReference type="InterPro" id="IPR050738">
    <property type="entry name" value="Sulfatase"/>
</dbReference>
<gene>
    <name evidence="6" type="ORF">RI844_19240</name>
</gene>
<dbReference type="InterPro" id="IPR024607">
    <property type="entry name" value="Sulfatase_CS"/>
</dbReference>
<keyword evidence="3" id="KW-0378">Hydrolase</keyword>
<proteinExistence type="inferred from homology"/>
<reference evidence="6 7" key="1">
    <citation type="submission" date="2023-09" db="EMBL/GenBank/DDBJ databases">
        <authorList>
            <person name="Qi X."/>
        </authorList>
    </citation>
    <scope>NUCLEOTIDE SEQUENCE [LARGE SCALE GENOMIC DNA]</scope>
    <source>
        <strain evidence="6 7">S1-1</strain>
    </source>
</reference>
<organism evidence="6 7">
    <name type="scientific">Thalassotalea fonticola</name>
    <dbReference type="NCBI Taxonomy" id="3065649"/>
    <lineage>
        <taxon>Bacteria</taxon>
        <taxon>Pseudomonadati</taxon>
        <taxon>Pseudomonadota</taxon>
        <taxon>Gammaproteobacteria</taxon>
        <taxon>Alteromonadales</taxon>
        <taxon>Colwelliaceae</taxon>
        <taxon>Thalassotalea</taxon>
    </lineage>
</organism>
<dbReference type="InterPro" id="IPR017850">
    <property type="entry name" value="Alkaline_phosphatase_core_sf"/>
</dbReference>
<dbReference type="Proteomes" id="UP001301442">
    <property type="component" value="Chromosome"/>
</dbReference>
<dbReference type="PANTHER" id="PTHR42693:SF53">
    <property type="entry name" value="ENDO-4-O-SULFATASE"/>
    <property type="match status" value="1"/>
</dbReference>
<evidence type="ECO:0000256" key="4">
    <source>
        <dbReference type="ARBA" id="ARBA00022837"/>
    </source>
</evidence>
<keyword evidence="2" id="KW-0479">Metal-binding</keyword>
<comment type="similarity">
    <text evidence="1">Belongs to the sulfatase family.</text>
</comment>
<feature type="domain" description="Sulfatase N-terminal" evidence="5">
    <location>
        <begin position="40"/>
        <end position="343"/>
    </location>
</feature>
<protein>
    <submittedName>
        <fullName evidence="6">Sulfatase-like hydrolase/transferase</fullName>
    </submittedName>
</protein>
<evidence type="ECO:0000256" key="3">
    <source>
        <dbReference type="ARBA" id="ARBA00022801"/>
    </source>
</evidence>
<evidence type="ECO:0000256" key="2">
    <source>
        <dbReference type="ARBA" id="ARBA00022723"/>
    </source>
</evidence>
<evidence type="ECO:0000256" key="1">
    <source>
        <dbReference type="ARBA" id="ARBA00008779"/>
    </source>
</evidence>
<dbReference type="Pfam" id="PF00884">
    <property type="entry name" value="Sulfatase"/>
    <property type="match status" value="1"/>
</dbReference>
<evidence type="ECO:0000313" key="7">
    <source>
        <dbReference type="Proteomes" id="UP001301442"/>
    </source>
</evidence>
<accession>A0ABZ0GNH9</accession>
<dbReference type="InterPro" id="IPR000917">
    <property type="entry name" value="Sulfatase_N"/>
</dbReference>
<dbReference type="RefSeq" id="WP_348396257.1">
    <property type="nucleotide sequence ID" value="NZ_CP136600.1"/>
</dbReference>
<keyword evidence="7" id="KW-1185">Reference proteome</keyword>
<dbReference type="Gene3D" id="3.30.1120.10">
    <property type="match status" value="1"/>
</dbReference>